<accession>C3J9J0</accession>
<protein>
    <recommendedName>
        <fullName evidence="2">PEGA domain-containing protein</fullName>
    </recommendedName>
</protein>
<dbReference type="AlphaFoldDB" id="C3J9J0"/>
<dbReference type="RefSeq" id="WP_004332990.1">
    <property type="nucleotide sequence ID" value="NZ_ACNN01000014.1"/>
</dbReference>
<keyword evidence="4" id="KW-1185">Reference proteome</keyword>
<reference evidence="3 4" key="1">
    <citation type="submission" date="2009-04" db="EMBL/GenBank/DDBJ databases">
        <authorList>
            <person name="Sebastian Y."/>
            <person name="Madupu R."/>
            <person name="Durkin A.S."/>
            <person name="Torralba M."/>
            <person name="Methe B."/>
            <person name="Sutton G.G."/>
            <person name="Strausberg R.L."/>
            <person name="Nelson K.E."/>
        </authorList>
    </citation>
    <scope>NUCLEOTIDE SEQUENCE [LARGE SCALE GENOMIC DNA]</scope>
    <source>
        <strain evidence="4">ATCC 35406 / BCRC 14492 / JCM 8526 / NCTC 13058 / HG 370</strain>
    </source>
</reference>
<comment type="caution">
    <text evidence="3">The sequence shown here is derived from an EMBL/GenBank/DDBJ whole genome shotgun (WGS) entry which is preliminary data.</text>
</comment>
<dbReference type="InterPro" id="IPR013229">
    <property type="entry name" value="PEGA"/>
</dbReference>
<feature type="signal peptide" evidence="1">
    <location>
        <begin position="1"/>
        <end position="22"/>
    </location>
</feature>
<sequence length="117" mass="12819">MKTFFRNFALLVVGLITLVSCASTTIINSVPQGAAVYINQSRVGTTPYTYSDTKILGSVTPITLKLDGYEDFHVMLTRNERVDAGAIVGGLFFLDSFPLDYAVQSFAYVRIGARQIV</sequence>
<gene>
    <name evidence="3" type="ORF">POREN0001_0741</name>
</gene>
<evidence type="ECO:0000313" key="3">
    <source>
        <dbReference type="EMBL" id="EEN83052.1"/>
    </source>
</evidence>
<dbReference type="Proteomes" id="UP000004295">
    <property type="component" value="Unassembled WGS sequence"/>
</dbReference>
<keyword evidence="1" id="KW-0732">Signal</keyword>
<evidence type="ECO:0000256" key="1">
    <source>
        <dbReference type="SAM" id="SignalP"/>
    </source>
</evidence>
<proteinExistence type="predicted"/>
<dbReference type="Pfam" id="PF08308">
    <property type="entry name" value="PEGA"/>
    <property type="match status" value="1"/>
</dbReference>
<evidence type="ECO:0000313" key="4">
    <source>
        <dbReference type="Proteomes" id="UP000004295"/>
    </source>
</evidence>
<feature type="chain" id="PRO_5002928012" description="PEGA domain-containing protein" evidence="1">
    <location>
        <begin position="23"/>
        <end position="117"/>
    </location>
</feature>
<evidence type="ECO:0000259" key="2">
    <source>
        <dbReference type="Pfam" id="PF08308"/>
    </source>
</evidence>
<organism evidence="3 4">
    <name type="scientific">Porphyromonas endodontalis (strain ATCC 35406 / DSM 24491 / JCM 8526 / CCUG 16442 / BCRC 14492 / NCTC 13058 / HG 370)</name>
    <name type="common">Bacteroides endodontalis</name>
    <dbReference type="NCBI Taxonomy" id="553175"/>
    <lineage>
        <taxon>Bacteria</taxon>
        <taxon>Pseudomonadati</taxon>
        <taxon>Bacteroidota</taxon>
        <taxon>Bacteroidia</taxon>
        <taxon>Bacteroidales</taxon>
        <taxon>Porphyromonadaceae</taxon>
        <taxon>Porphyromonas</taxon>
    </lineage>
</organism>
<name>C3J9J0_POREA</name>
<dbReference type="PROSITE" id="PS51257">
    <property type="entry name" value="PROKAR_LIPOPROTEIN"/>
    <property type="match status" value="1"/>
</dbReference>
<dbReference type="EMBL" id="ACNN01000014">
    <property type="protein sequence ID" value="EEN83052.1"/>
    <property type="molecule type" value="Genomic_DNA"/>
</dbReference>
<feature type="domain" description="PEGA" evidence="2">
    <location>
        <begin position="24"/>
        <end position="77"/>
    </location>
</feature>
<dbReference type="STRING" id="553175.POREN0001_0741"/>